<dbReference type="SUPFAM" id="SSF51110">
    <property type="entry name" value="alpha-D-mannose-specific plant lectins"/>
    <property type="match status" value="1"/>
</dbReference>
<dbReference type="CDD" id="cd00028">
    <property type="entry name" value="B_lectin"/>
    <property type="match status" value="1"/>
</dbReference>
<evidence type="ECO:0000313" key="4">
    <source>
        <dbReference type="EMBL" id="PRY45031.1"/>
    </source>
</evidence>
<dbReference type="Gene3D" id="3.10.350.10">
    <property type="entry name" value="LysM domain"/>
    <property type="match status" value="1"/>
</dbReference>
<dbReference type="Proteomes" id="UP000239494">
    <property type="component" value="Unassembled WGS sequence"/>
</dbReference>
<evidence type="ECO:0000259" key="2">
    <source>
        <dbReference type="PROSITE" id="PS50927"/>
    </source>
</evidence>
<organism evidence="4 5">
    <name type="scientific">Umezawaea tangerina</name>
    <dbReference type="NCBI Taxonomy" id="84725"/>
    <lineage>
        <taxon>Bacteria</taxon>
        <taxon>Bacillati</taxon>
        <taxon>Actinomycetota</taxon>
        <taxon>Actinomycetes</taxon>
        <taxon>Pseudonocardiales</taxon>
        <taxon>Pseudonocardiaceae</taxon>
        <taxon>Umezawaea</taxon>
    </lineage>
</organism>
<dbReference type="PROSITE" id="PS50927">
    <property type="entry name" value="BULB_LECTIN"/>
    <property type="match status" value="1"/>
</dbReference>
<protein>
    <submittedName>
        <fullName evidence="4">LysM domain-containing protein</fullName>
    </submittedName>
</protein>
<name>A0A2T0THE2_9PSEU</name>
<feature type="domain" description="Bulb-type lectin" evidence="2">
    <location>
        <begin position="1"/>
        <end position="108"/>
    </location>
</feature>
<proteinExistence type="predicted"/>
<dbReference type="PROSITE" id="PS51782">
    <property type="entry name" value="LYSM"/>
    <property type="match status" value="1"/>
</dbReference>
<sequence length="190" mass="19598">MDTLQAGQNLAVGQQLDSENGYVLALQDDGNLVLKDGSDVVWATGTNGSGATSATLQDDGNFVLYTASGNVAWASDSSGNPGSRLVLQSDRNLVVYNSNGSSTWASGTNTDNPRPTQTQAPAPTEAPAPAAEAAPAAPAEQHWTVDPGDTLWAIAEKVYGDGNQYQRIADANGISNPDLISVGQDLVIPA</sequence>
<feature type="region of interest" description="Disordered" evidence="1">
    <location>
        <begin position="98"/>
        <end position="143"/>
    </location>
</feature>
<dbReference type="Pfam" id="PF01453">
    <property type="entry name" value="B_lectin"/>
    <property type="match status" value="1"/>
</dbReference>
<dbReference type="SUPFAM" id="SSF54106">
    <property type="entry name" value="LysM domain"/>
    <property type="match status" value="1"/>
</dbReference>
<dbReference type="SMART" id="SM00257">
    <property type="entry name" value="LysM"/>
    <property type="match status" value="1"/>
</dbReference>
<dbReference type="InterPro" id="IPR001480">
    <property type="entry name" value="Bulb-type_lectin_dom"/>
</dbReference>
<dbReference type="PANTHER" id="PTHR34700">
    <property type="entry name" value="POTASSIUM BINDING PROTEIN KBP"/>
    <property type="match status" value="1"/>
</dbReference>
<evidence type="ECO:0000313" key="5">
    <source>
        <dbReference type="Proteomes" id="UP000239494"/>
    </source>
</evidence>
<dbReference type="EMBL" id="PVTF01000002">
    <property type="protein sequence ID" value="PRY45031.1"/>
    <property type="molecule type" value="Genomic_DNA"/>
</dbReference>
<evidence type="ECO:0000256" key="1">
    <source>
        <dbReference type="SAM" id="MobiDB-lite"/>
    </source>
</evidence>
<dbReference type="AlphaFoldDB" id="A0A2T0THE2"/>
<dbReference type="InterPro" id="IPR036426">
    <property type="entry name" value="Bulb-type_lectin_dom_sf"/>
</dbReference>
<accession>A0A2T0THE2</accession>
<dbReference type="SMART" id="SM00108">
    <property type="entry name" value="B_lectin"/>
    <property type="match status" value="1"/>
</dbReference>
<keyword evidence="5" id="KW-1185">Reference proteome</keyword>
<dbReference type="InterPro" id="IPR052196">
    <property type="entry name" value="Bact_Kbp"/>
</dbReference>
<feature type="compositionally biased region" description="Low complexity" evidence="1">
    <location>
        <begin position="115"/>
        <end position="141"/>
    </location>
</feature>
<feature type="domain" description="LysM" evidence="3">
    <location>
        <begin position="141"/>
        <end position="188"/>
    </location>
</feature>
<dbReference type="InterPro" id="IPR018392">
    <property type="entry name" value="LysM"/>
</dbReference>
<dbReference type="InterPro" id="IPR036779">
    <property type="entry name" value="LysM_dom_sf"/>
</dbReference>
<dbReference type="PANTHER" id="PTHR34700:SF4">
    <property type="entry name" value="PHAGE-LIKE ELEMENT PBSX PROTEIN XKDP"/>
    <property type="match status" value="1"/>
</dbReference>
<evidence type="ECO:0000259" key="3">
    <source>
        <dbReference type="PROSITE" id="PS51782"/>
    </source>
</evidence>
<reference evidence="4 5" key="1">
    <citation type="submission" date="2018-03" db="EMBL/GenBank/DDBJ databases">
        <title>Genomic Encyclopedia of Archaeal and Bacterial Type Strains, Phase II (KMG-II): from individual species to whole genera.</title>
        <authorList>
            <person name="Goeker M."/>
        </authorList>
    </citation>
    <scope>NUCLEOTIDE SEQUENCE [LARGE SCALE GENOMIC DNA]</scope>
    <source>
        <strain evidence="4 5">DSM 44720</strain>
    </source>
</reference>
<feature type="compositionally biased region" description="Polar residues" evidence="1">
    <location>
        <begin position="98"/>
        <end position="114"/>
    </location>
</feature>
<gene>
    <name evidence="4" type="ORF">CLV43_102596</name>
</gene>
<dbReference type="RefSeq" id="WP_211304284.1">
    <property type="nucleotide sequence ID" value="NZ_PVTF01000002.1"/>
</dbReference>
<dbReference type="Gene3D" id="2.90.10.10">
    <property type="entry name" value="Bulb-type lectin domain"/>
    <property type="match status" value="2"/>
</dbReference>
<dbReference type="Pfam" id="PF01476">
    <property type="entry name" value="LysM"/>
    <property type="match status" value="1"/>
</dbReference>
<comment type="caution">
    <text evidence="4">The sequence shown here is derived from an EMBL/GenBank/DDBJ whole genome shotgun (WGS) entry which is preliminary data.</text>
</comment>
<dbReference type="CDD" id="cd00118">
    <property type="entry name" value="LysM"/>
    <property type="match status" value="1"/>
</dbReference>